<feature type="transmembrane region" description="Helical" evidence="3">
    <location>
        <begin position="173"/>
        <end position="192"/>
    </location>
</feature>
<dbReference type="Proteomes" id="UP000230859">
    <property type="component" value="Unassembled WGS sequence"/>
</dbReference>
<dbReference type="InterPro" id="IPR000462">
    <property type="entry name" value="CDP-OH_P_trans"/>
</dbReference>
<reference evidence="4 5" key="1">
    <citation type="submission" date="2017-09" db="EMBL/GenBank/DDBJ databases">
        <title>Depth-based differentiation of microbial function through sediment-hosted aquifers and enrichment of novel symbionts in the deep terrestrial subsurface.</title>
        <authorList>
            <person name="Probst A.J."/>
            <person name="Ladd B."/>
            <person name="Jarett J.K."/>
            <person name="Geller-Mcgrath D.E."/>
            <person name="Sieber C.M."/>
            <person name="Emerson J.B."/>
            <person name="Anantharaman K."/>
            <person name="Thomas B.C."/>
            <person name="Malmstrom R."/>
            <person name="Stieglmeier M."/>
            <person name="Klingl A."/>
            <person name="Woyke T."/>
            <person name="Ryan C.M."/>
            <person name="Banfield J.F."/>
        </authorList>
    </citation>
    <scope>NUCLEOTIDE SEQUENCE [LARGE SCALE GENOMIC DNA]</scope>
    <source>
        <strain evidence="4">CG11_big_fil_rev_8_21_14_0_20_45_26</strain>
    </source>
</reference>
<evidence type="ECO:0000256" key="3">
    <source>
        <dbReference type="SAM" id="Phobius"/>
    </source>
</evidence>
<gene>
    <name evidence="4" type="ORF">COV74_04670</name>
</gene>
<dbReference type="InterPro" id="IPR048254">
    <property type="entry name" value="CDP_ALCOHOL_P_TRANSF_CS"/>
</dbReference>
<dbReference type="EMBL" id="PCVY01000043">
    <property type="protein sequence ID" value="PIQ86473.1"/>
    <property type="molecule type" value="Genomic_DNA"/>
</dbReference>
<keyword evidence="3" id="KW-0472">Membrane</keyword>
<feature type="transmembrane region" description="Helical" evidence="3">
    <location>
        <begin position="30"/>
        <end position="48"/>
    </location>
</feature>
<feature type="transmembrane region" description="Helical" evidence="3">
    <location>
        <begin position="150"/>
        <end position="167"/>
    </location>
</feature>
<evidence type="ECO:0000313" key="5">
    <source>
        <dbReference type="Proteomes" id="UP000230859"/>
    </source>
</evidence>
<name>A0A2H0LPV5_9BACT</name>
<sequence length="203" mass="22615">MVTTQFKEFFNRLTAPVARCFVRLGVSPNLITLSGLIFGILACVDFARSQNVVRFVILITIFGLFDMLDGAVARAGGKETRFGAYLDAICDRLLEGFVILAVGVVTGEWVLLGFFLLGSLMVSYAKARAAMEVSVSNTEWPDLMERTERCVLFILGLLLAHIFQVQIAGHNLFYWTLMIANGLVFLTLLQRIKRAKTLIDLRS</sequence>
<accession>A0A2H0LPV5</accession>
<dbReference type="Gene3D" id="1.20.120.1760">
    <property type="match status" value="1"/>
</dbReference>
<organism evidence="4 5">
    <name type="scientific">Candidatus Abzuiibacterium crystallinum</name>
    <dbReference type="NCBI Taxonomy" id="1974748"/>
    <lineage>
        <taxon>Bacteria</taxon>
        <taxon>Pseudomonadati</taxon>
        <taxon>Candidatus Omnitrophota</taxon>
        <taxon>Candidatus Abzuiibacterium</taxon>
    </lineage>
</organism>
<proteinExistence type="inferred from homology"/>
<comment type="similarity">
    <text evidence="2">Belongs to the CDP-alcohol phosphatidyltransferase class-I family.</text>
</comment>
<dbReference type="InterPro" id="IPR043130">
    <property type="entry name" value="CDP-OH_PTrfase_TM_dom"/>
</dbReference>
<evidence type="ECO:0000256" key="1">
    <source>
        <dbReference type="ARBA" id="ARBA00022679"/>
    </source>
</evidence>
<dbReference type="PROSITE" id="PS00379">
    <property type="entry name" value="CDP_ALCOHOL_P_TRANSF"/>
    <property type="match status" value="1"/>
</dbReference>
<dbReference type="GO" id="GO:0016780">
    <property type="term" value="F:phosphotransferase activity, for other substituted phosphate groups"/>
    <property type="evidence" value="ECO:0007669"/>
    <property type="project" value="InterPro"/>
</dbReference>
<dbReference type="GO" id="GO:0016020">
    <property type="term" value="C:membrane"/>
    <property type="evidence" value="ECO:0007669"/>
    <property type="project" value="InterPro"/>
</dbReference>
<evidence type="ECO:0008006" key="6">
    <source>
        <dbReference type="Google" id="ProtNLM"/>
    </source>
</evidence>
<keyword evidence="3" id="KW-0812">Transmembrane</keyword>
<dbReference type="GO" id="GO:0008654">
    <property type="term" value="P:phospholipid biosynthetic process"/>
    <property type="evidence" value="ECO:0007669"/>
    <property type="project" value="InterPro"/>
</dbReference>
<keyword evidence="1 2" id="KW-0808">Transferase</keyword>
<evidence type="ECO:0000256" key="2">
    <source>
        <dbReference type="RuleBase" id="RU003750"/>
    </source>
</evidence>
<protein>
    <recommendedName>
        <fullName evidence="6">CDP-alcohol phosphatidyltransferase</fullName>
    </recommendedName>
</protein>
<feature type="transmembrane region" description="Helical" evidence="3">
    <location>
        <begin position="97"/>
        <end position="122"/>
    </location>
</feature>
<dbReference type="AlphaFoldDB" id="A0A2H0LPV5"/>
<feature type="transmembrane region" description="Helical" evidence="3">
    <location>
        <begin position="55"/>
        <end position="77"/>
    </location>
</feature>
<comment type="caution">
    <text evidence="4">The sequence shown here is derived from an EMBL/GenBank/DDBJ whole genome shotgun (WGS) entry which is preliminary data.</text>
</comment>
<dbReference type="Pfam" id="PF01066">
    <property type="entry name" value="CDP-OH_P_transf"/>
    <property type="match status" value="1"/>
</dbReference>
<evidence type="ECO:0000313" key="4">
    <source>
        <dbReference type="EMBL" id="PIQ86473.1"/>
    </source>
</evidence>
<keyword evidence="3" id="KW-1133">Transmembrane helix</keyword>